<dbReference type="SUPFAM" id="SSF48334">
    <property type="entry name" value="DNA repair protein MutS, domain III"/>
    <property type="match status" value="1"/>
</dbReference>
<evidence type="ECO:0000256" key="6">
    <source>
        <dbReference type="ARBA" id="ARBA00023204"/>
    </source>
</evidence>
<dbReference type="InterPro" id="IPR036678">
    <property type="entry name" value="MutS_con_dom_sf"/>
</dbReference>
<evidence type="ECO:0000256" key="5">
    <source>
        <dbReference type="ARBA" id="ARBA00023125"/>
    </source>
</evidence>
<proteinExistence type="inferred from homology"/>
<keyword evidence="2" id="KW-0547">Nucleotide-binding</keyword>
<dbReference type="InterPro" id="IPR016151">
    <property type="entry name" value="DNA_mismatch_repair_MutS_N"/>
</dbReference>
<dbReference type="Pfam" id="PF05192">
    <property type="entry name" value="MutS_III"/>
    <property type="match status" value="1"/>
</dbReference>
<dbReference type="Gene3D" id="3.40.50.300">
    <property type="entry name" value="P-loop containing nucleotide triphosphate hydrolases"/>
    <property type="match status" value="1"/>
</dbReference>
<dbReference type="Gene3D" id="3.40.1170.10">
    <property type="entry name" value="DNA repair protein MutS, domain I"/>
    <property type="match status" value="1"/>
</dbReference>
<dbReference type="InterPro" id="IPR045076">
    <property type="entry name" value="MutS"/>
</dbReference>
<dbReference type="AlphaFoldDB" id="A0A6C0B896"/>
<evidence type="ECO:0008006" key="10">
    <source>
        <dbReference type="Google" id="ProtNLM"/>
    </source>
</evidence>
<dbReference type="PIRSF" id="PIRSF037677">
    <property type="entry name" value="DNA_mis_repair_Msh6"/>
    <property type="match status" value="1"/>
</dbReference>
<evidence type="ECO:0000259" key="7">
    <source>
        <dbReference type="SMART" id="SM00533"/>
    </source>
</evidence>
<dbReference type="PANTHER" id="PTHR11361">
    <property type="entry name" value="DNA MISMATCH REPAIR PROTEIN MUTS FAMILY MEMBER"/>
    <property type="match status" value="1"/>
</dbReference>
<evidence type="ECO:0000256" key="1">
    <source>
        <dbReference type="ARBA" id="ARBA00006271"/>
    </source>
</evidence>
<dbReference type="EMBL" id="MN739092">
    <property type="protein sequence ID" value="QHS88074.1"/>
    <property type="molecule type" value="Genomic_DNA"/>
</dbReference>
<reference evidence="9" key="1">
    <citation type="journal article" date="2020" name="Nature">
        <title>Giant virus diversity and host interactions through global metagenomics.</title>
        <authorList>
            <person name="Schulz F."/>
            <person name="Roux S."/>
            <person name="Paez-Espino D."/>
            <person name="Jungbluth S."/>
            <person name="Walsh D.A."/>
            <person name="Denef V.J."/>
            <person name="McMahon K.D."/>
            <person name="Konstantinidis K.T."/>
            <person name="Eloe-Fadrosh E.A."/>
            <person name="Kyrpides N.C."/>
            <person name="Woyke T."/>
        </authorList>
    </citation>
    <scope>NUCLEOTIDE SEQUENCE</scope>
    <source>
        <strain evidence="9">GVMAG-M-3300010158-13</strain>
    </source>
</reference>
<name>A0A6C0B896_9ZZZZ</name>
<keyword evidence="3" id="KW-0227">DNA damage</keyword>
<dbReference type="GO" id="GO:0005524">
    <property type="term" value="F:ATP binding"/>
    <property type="evidence" value="ECO:0007669"/>
    <property type="project" value="UniProtKB-KW"/>
</dbReference>
<dbReference type="Pfam" id="PF00488">
    <property type="entry name" value="MutS_V"/>
    <property type="match status" value="1"/>
</dbReference>
<sequence>MTFYLINIYKQNYLYMDSMSQEPNIIDEYLQLTREYESKYGKRTIVLLQVGAFFEVYGLKQPDTGLITGSNIEEFGSFCQLNISEKKITYKGNQVVMAGFRDYTLDKYLQRITENDYNAVVYVQEKNGKVTKRVFHGVFSAGTFISYDTDSSPQITNNIMCIWIDTCKPLTRGGPSVINTKDNIIYGVACVNIFTGKSSIFEYQTQFLMNPTTFDELERYVSTLCPSEVVLISSLSETENNTILQYVGVRTNSIHRFNSNNIEVQNCMKQKYVKHILTQFFGDDTLELCKEFDNNVMSTQSFCFLMNFIKEHNPNLIKKVSLPVFDNTTNNMSLANHTLKQLNIIDDVSLDGKKTGHLSSVLAFLNKCFSAMGRRLFQHQLLNPTINIDWLNKEYQMISHLLINPELVEMFRKKLVKIRDFEKVCRQILVRKLYPSSIFHLYESLQSVQQIHTCIIEDDLLCDYLCDGSAIQERSSVYMEKSCNSILSLIDGTFYLDKCKVTNSMNSFDENIIKPGVSEELDILLKSYNDKIQLFHDVKAELNGIMNTPGSSSRASSDDVDYIKIHETDKSGLSLQITKTRSKLLKNIINDPNKKSRLGSKVLENFNYSDCEISSASTNADEIYISQLAKASKEILQYRDKLNQLISSIYLKFLDNFEKTWFSDLENIANYVAKLDVLQCKAHTAKTNNYSRPTILNNGSTKSCVSVKHLRHCLIEHLQQNEIYVTNDLSMGTDVNGLLLYGTNAVGKTSFIRALGISIIMAQSGMFVPCSEFVYVPYHSIFTRILGNDNIFKGLSTFAVEMSELRIILKMADENSLILGDELCSGTESESALSIFVAGLQELHEKDATFVFATHFHEIVHYDEIKALDKMILKHMAVYYDRQLDCLVYDRKLKDGPGTSTYGLEVCKSLYLTDDFLNKAYVIRNKYFPEMRGELSQSPSHFNAKKIRGICEHCKEAISEEVHHLAAQAEADNNGFIGSFHKNHPANLMNVCEKCHDKLHDSGSNLTKKKTTRGTLLV</sequence>
<organism evidence="9">
    <name type="scientific">viral metagenome</name>
    <dbReference type="NCBI Taxonomy" id="1070528"/>
    <lineage>
        <taxon>unclassified sequences</taxon>
        <taxon>metagenomes</taxon>
        <taxon>organismal metagenomes</taxon>
    </lineage>
</organism>
<dbReference type="SMART" id="SM00534">
    <property type="entry name" value="MUTSac"/>
    <property type="match status" value="1"/>
</dbReference>
<dbReference type="Gene3D" id="1.10.1420.10">
    <property type="match status" value="2"/>
</dbReference>
<dbReference type="InterPro" id="IPR017261">
    <property type="entry name" value="DNA_mismatch_repair_MutS/MSH"/>
</dbReference>
<feature type="domain" description="DNA mismatch repair proteins mutS family" evidence="8">
    <location>
        <begin position="735"/>
        <end position="925"/>
    </location>
</feature>
<comment type="similarity">
    <text evidence="1">Belongs to the DNA mismatch repair MutS family.</text>
</comment>
<dbReference type="SUPFAM" id="SSF52540">
    <property type="entry name" value="P-loop containing nucleoside triphosphate hydrolases"/>
    <property type="match status" value="1"/>
</dbReference>
<keyword evidence="5" id="KW-0238">DNA-binding</keyword>
<evidence type="ECO:0000259" key="8">
    <source>
        <dbReference type="SMART" id="SM00534"/>
    </source>
</evidence>
<dbReference type="SMART" id="SM00533">
    <property type="entry name" value="MUTSd"/>
    <property type="match status" value="1"/>
</dbReference>
<keyword evidence="4" id="KW-0067">ATP-binding</keyword>
<evidence type="ECO:0000256" key="3">
    <source>
        <dbReference type="ARBA" id="ARBA00022763"/>
    </source>
</evidence>
<dbReference type="InterPro" id="IPR000432">
    <property type="entry name" value="DNA_mismatch_repair_MutS_C"/>
</dbReference>
<protein>
    <recommendedName>
        <fullName evidence="10">DNA mismatch repair proteins mutS family domain-containing protein</fullName>
    </recommendedName>
</protein>
<keyword evidence="6" id="KW-0234">DNA repair</keyword>
<dbReference type="SUPFAM" id="SSF53150">
    <property type="entry name" value="DNA repair protein MutS, domain II"/>
    <property type="match status" value="1"/>
</dbReference>
<dbReference type="GO" id="GO:0030983">
    <property type="term" value="F:mismatched DNA binding"/>
    <property type="evidence" value="ECO:0007669"/>
    <property type="project" value="InterPro"/>
</dbReference>
<dbReference type="InterPro" id="IPR027417">
    <property type="entry name" value="P-loop_NTPase"/>
</dbReference>
<evidence type="ECO:0000313" key="9">
    <source>
        <dbReference type="EMBL" id="QHS88074.1"/>
    </source>
</evidence>
<dbReference type="GO" id="GO:0140664">
    <property type="term" value="F:ATP-dependent DNA damage sensor activity"/>
    <property type="evidence" value="ECO:0007669"/>
    <property type="project" value="InterPro"/>
</dbReference>
<evidence type="ECO:0000256" key="2">
    <source>
        <dbReference type="ARBA" id="ARBA00022741"/>
    </source>
</evidence>
<dbReference type="PANTHER" id="PTHR11361:SF34">
    <property type="entry name" value="DNA MISMATCH REPAIR PROTEIN MSH1, MITOCHONDRIAL"/>
    <property type="match status" value="1"/>
</dbReference>
<dbReference type="InterPro" id="IPR007696">
    <property type="entry name" value="DNA_mismatch_repair_MutS_core"/>
</dbReference>
<feature type="domain" description="DNA mismatch repair protein MutS core" evidence="7">
    <location>
        <begin position="356"/>
        <end position="718"/>
    </location>
</feature>
<accession>A0A6C0B896</accession>
<dbReference type="GO" id="GO:0006298">
    <property type="term" value="P:mismatch repair"/>
    <property type="evidence" value="ECO:0007669"/>
    <property type="project" value="InterPro"/>
</dbReference>
<dbReference type="InterPro" id="IPR036187">
    <property type="entry name" value="DNA_mismatch_repair_MutS_sf"/>
</dbReference>
<dbReference type="SUPFAM" id="SSF55271">
    <property type="entry name" value="DNA repair protein MutS, domain I"/>
    <property type="match status" value="1"/>
</dbReference>
<evidence type="ECO:0000256" key="4">
    <source>
        <dbReference type="ARBA" id="ARBA00022840"/>
    </source>
</evidence>